<evidence type="ECO:0000313" key="10">
    <source>
        <dbReference type="EMBL" id="TKI02502.1"/>
    </source>
</evidence>
<reference evidence="10 11" key="1">
    <citation type="submission" date="2019-04" db="EMBL/GenBank/DDBJ databases">
        <authorList>
            <person name="Li M."/>
            <person name="Gao C."/>
        </authorList>
    </citation>
    <scope>NUCLEOTIDE SEQUENCE [LARGE SCALE GENOMIC DNA]</scope>
    <source>
        <strain evidence="10 11">BGMRC 2031</strain>
    </source>
</reference>
<sequence length="377" mass="42078">MKMKTIEINAKQDVIYNVELYKSLDEVLSVLAGNYSDNGSLNVFIDNGLPKTHVNAVMDGLRASGINAQSYDIPSGEEEKTLDNAIHITDLLNQSGTKRRSSPPIVLGGGVSCDLVGFACSIYRRGIPFIRIPTTLLGMVDVSVAAKTAVNHFGFRNRLGSFHPARLTLLYPGFLSTLPVRHISNGLAEVFKIALIKSNYLLDLLDKHGEKFFDSNFQSDSHIMEIIYLAADLMAEELSPNLWEHNLKRIVDYGHSFSPLIEMTYIDELLHGEAVAIDCLYSAILSQQRNMLDDSQVKKLFDIAKKLRLPLYHRGFSDDKLILSALKDTKIHRDGNQNLPLMCSLGQAVFINDLTEQEMRSASKLLRDFSESVSITQ</sequence>
<dbReference type="PIRSF" id="PIRSF001455">
    <property type="entry name" value="DHQ_synth"/>
    <property type="match status" value="1"/>
</dbReference>
<evidence type="ECO:0000256" key="1">
    <source>
        <dbReference type="ARBA" id="ARBA00001911"/>
    </source>
</evidence>
<dbReference type="CDD" id="cd08199">
    <property type="entry name" value="EEVS"/>
    <property type="match status" value="1"/>
</dbReference>
<dbReference type="Proteomes" id="UP000305202">
    <property type="component" value="Unassembled WGS sequence"/>
</dbReference>
<dbReference type="EMBL" id="SZPQ01000074">
    <property type="protein sequence ID" value="TKI02502.1"/>
    <property type="molecule type" value="Genomic_DNA"/>
</dbReference>
<dbReference type="InterPro" id="IPR050071">
    <property type="entry name" value="Dehydroquinate_synthase"/>
</dbReference>
<keyword evidence="3" id="KW-0479">Metal-binding</keyword>
<evidence type="ECO:0000256" key="2">
    <source>
        <dbReference type="ARBA" id="ARBA00001941"/>
    </source>
</evidence>
<dbReference type="InterPro" id="IPR035872">
    <property type="entry name" value="EEVS-like"/>
</dbReference>
<keyword evidence="11" id="KW-1185">Reference proteome</keyword>
<comment type="cofactor">
    <cofactor evidence="2">
        <name>Co(2+)</name>
        <dbReference type="ChEBI" id="CHEBI:48828"/>
    </cofactor>
</comment>
<evidence type="ECO:0000256" key="5">
    <source>
        <dbReference type="ARBA" id="ARBA00023027"/>
    </source>
</evidence>
<dbReference type="InterPro" id="IPR030960">
    <property type="entry name" value="DHQS/DOIS_N"/>
</dbReference>
<evidence type="ECO:0000259" key="9">
    <source>
        <dbReference type="Pfam" id="PF24621"/>
    </source>
</evidence>
<dbReference type="Pfam" id="PF24621">
    <property type="entry name" value="DHQS_C"/>
    <property type="match status" value="1"/>
</dbReference>
<dbReference type="Gene3D" id="3.40.50.1970">
    <property type="match status" value="1"/>
</dbReference>
<dbReference type="PANTHER" id="PTHR43622:SF3">
    <property type="entry name" value="2-EPI-5-EPI-VALIOLONE SYNTHASE"/>
    <property type="match status" value="1"/>
</dbReference>
<feature type="domain" description="3-dehydroquinate synthase C-terminal" evidence="9">
    <location>
        <begin position="186"/>
        <end position="330"/>
    </location>
</feature>
<dbReference type="SUPFAM" id="SSF56796">
    <property type="entry name" value="Dehydroquinate synthase-like"/>
    <property type="match status" value="1"/>
</dbReference>
<feature type="domain" description="3-dehydroquinate synthase N-terminal" evidence="8">
    <location>
        <begin position="72"/>
        <end position="184"/>
    </location>
</feature>
<evidence type="ECO:0000256" key="3">
    <source>
        <dbReference type="ARBA" id="ARBA00022723"/>
    </source>
</evidence>
<accession>A0ABY2SER1</accession>
<comment type="cofactor">
    <cofactor evidence="1">
        <name>NAD(+)</name>
        <dbReference type="ChEBI" id="CHEBI:57540"/>
    </cofactor>
</comment>
<keyword evidence="7" id="KW-0170">Cobalt</keyword>
<keyword evidence="6" id="KW-0456">Lyase</keyword>
<evidence type="ECO:0000256" key="7">
    <source>
        <dbReference type="ARBA" id="ARBA00023285"/>
    </source>
</evidence>
<evidence type="ECO:0000259" key="8">
    <source>
        <dbReference type="Pfam" id="PF01761"/>
    </source>
</evidence>
<dbReference type="InterPro" id="IPR030963">
    <property type="entry name" value="DHQ_synth_fam"/>
</dbReference>
<evidence type="ECO:0000313" key="11">
    <source>
        <dbReference type="Proteomes" id="UP000305202"/>
    </source>
</evidence>
<dbReference type="PANTHER" id="PTHR43622">
    <property type="entry name" value="3-DEHYDROQUINATE SYNTHASE"/>
    <property type="match status" value="1"/>
</dbReference>
<proteinExistence type="predicted"/>
<keyword evidence="4" id="KW-0547">Nucleotide-binding</keyword>
<evidence type="ECO:0000256" key="4">
    <source>
        <dbReference type="ARBA" id="ARBA00022741"/>
    </source>
</evidence>
<evidence type="ECO:0000256" key="6">
    <source>
        <dbReference type="ARBA" id="ARBA00023239"/>
    </source>
</evidence>
<dbReference type="Pfam" id="PF01761">
    <property type="entry name" value="DHQ_synthase"/>
    <property type="match status" value="1"/>
</dbReference>
<dbReference type="Gene3D" id="1.20.1090.10">
    <property type="entry name" value="Dehydroquinate synthase-like - alpha domain"/>
    <property type="match status" value="1"/>
</dbReference>
<dbReference type="InterPro" id="IPR056179">
    <property type="entry name" value="DHQS_C"/>
</dbReference>
<keyword evidence="5" id="KW-0520">NAD</keyword>
<name>A0ABY2SER1_9HYPH</name>
<organism evidence="10 11">
    <name type="scientific">Martelella alba</name>
    <dbReference type="NCBI Taxonomy" id="2590451"/>
    <lineage>
        <taxon>Bacteria</taxon>
        <taxon>Pseudomonadati</taxon>
        <taxon>Pseudomonadota</taxon>
        <taxon>Alphaproteobacteria</taxon>
        <taxon>Hyphomicrobiales</taxon>
        <taxon>Aurantimonadaceae</taxon>
        <taxon>Martelella</taxon>
    </lineage>
</organism>
<protein>
    <submittedName>
        <fullName evidence="10">Sedoheptulose 7-phosphate cyclase</fullName>
    </submittedName>
</protein>
<gene>
    <name evidence="10" type="ORF">FCN80_24810</name>
</gene>
<comment type="caution">
    <text evidence="10">The sequence shown here is derived from an EMBL/GenBank/DDBJ whole genome shotgun (WGS) entry which is preliminary data.</text>
</comment>